<dbReference type="InterPro" id="IPR025209">
    <property type="entry name" value="DUF4209"/>
</dbReference>
<evidence type="ECO:0000313" key="3">
    <source>
        <dbReference type="Proteomes" id="UP000232721"/>
    </source>
</evidence>
<evidence type="ECO:0000259" key="1">
    <source>
        <dbReference type="Pfam" id="PF13910"/>
    </source>
</evidence>
<evidence type="ECO:0000313" key="2">
    <source>
        <dbReference type="EMBL" id="AUC20621.1"/>
    </source>
</evidence>
<protein>
    <recommendedName>
        <fullName evidence="1">DUF4209 domain-containing protein</fullName>
    </recommendedName>
</protein>
<feature type="domain" description="DUF4209" evidence="1">
    <location>
        <begin position="434"/>
        <end position="526"/>
    </location>
</feature>
<organism evidence="2 3">
    <name type="scientific">Polaribacter sejongensis</name>
    <dbReference type="NCBI Taxonomy" id="985043"/>
    <lineage>
        <taxon>Bacteria</taxon>
        <taxon>Pseudomonadati</taxon>
        <taxon>Bacteroidota</taxon>
        <taxon>Flavobacteriia</taxon>
        <taxon>Flavobacteriales</taxon>
        <taxon>Flavobacteriaceae</taxon>
    </lineage>
</organism>
<name>A0ABM6PVE4_9FLAO</name>
<dbReference type="EMBL" id="CP019336">
    <property type="protein sequence ID" value="AUC20621.1"/>
    <property type="molecule type" value="Genomic_DNA"/>
</dbReference>
<reference evidence="2 3" key="1">
    <citation type="submission" date="2017-02" db="EMBL/GenBank/DDBJ databases">
        <title>Trade-off between light-utilization and light-protection in marine flavobacteria.</title>
        <authorList>
            <person name="Kumagai Y."/>
            <person name="Yoshizawa S."/>
            <person name="Kogure K."/>
            <person name="Iwasaki W."/>
        </authorList>
    </citation>
    <scope>NUCLEOTIDE SEQUENCE [LARGE SCALE GENOMIC DNA]</scope>
    <source>
        <strain evidence="2 3">KCTC 23670</strain>
    </source>
</reference>
<dbReference type="Pfam" id="PF13910">
    <property type="entry name" value="DUF4209"/>
    <property type="match status" value="1"/>
</dbReference>
<keyword evidence="3" id="KW-1185">Reference proteome</keyword>
<sequence>MENKKVFEGISKDKFSNKLRMELFNASKNDIDNKQLSNLFKLVDCELTDDSIKELLNYDNFSFPKIKIDNIEILAKINDAKFILGDTDKLNCIQKSVEYYIQIYDQINDLKYLIRALELVRKVKSIFKKRLLKLEEKILQIFPLLESPYYKLRLIENSLFLIQQSSFKDLIDYALVQLNNSYENNDYRNAENYITILNKLRHFNNNESKIQQALCLEKKGDFYISQKEPNTYYPTILTTYTEALKEVKGISINGEFKTRLEQKIKIEQRNHSEMLKKAGIPFQSELNINEIVRNENIEDFKTGLNFILQLPIIETEKLKSKNKEKDKNTFLGHFFKDYLHITNKGTVSGKSNEEDFYFNISKDYYRNSLIKILREIKLIMDFDKQISKDVISTMVINSESLFIPKGREYFFIEGIYQGFQNNFILASHILIPQIENSLKNLIELNGRNATKNTEEIQNDNTLGSILGIEKNNKMLDKICSRNLLLELNSYLVDGNSVNFRNRLCHGLISPLETDYYGIYLWWLTIKMIMQTEKYFETPK</sequence>
<proteinExistence type="predicted"/>
<dbReference type="Proteomes" id="UP000232721">
    <property type="component" value="Chromosome"/>
</dbReference>
<accession>A0ABM6PVE4</accession>
<dbReference type="RefSeq" id="WP_208889917.1">
    <property type="nucleotide sequence ID" value="NZ_CP019336.1"/>
</dbReference>
<gene>
    <name evidence="2" type="ORF">BTO15_00155</name>
</gene>